<gene>
    <name evidence="1" type="ORF">PFX98_19065</name>
</gene>
<dbReference type="KEGG" id="pais:PFX98_19065"/>
<dbReference type="RefSeq" id="WP_285232067.1">
    <property type="nucleotide sequence ID" value="NZ_CP116346.1"/>
</dbReference>
<evidence type="ECO:0000313" key="1">
    <source>
        <dbReference type="EMBL" id="WIT10989.1"/>
    </source>
</evidence>
<reference evidence="1" key="1">
    <citation type="submission" date="2023-01" db="EMBL/GenBank/DDBJ databases">
        <title>Whole genome sequence of Paucibacter sp. S2-9 isolated from pond sediment.</title>
        <authorList>
            <person name="Jung J.Y."/>
        </authorList>
    </citation>
    <scope>NUCLEOTIDE SEQUENCE</scope>
    <source>
        <strain evidence="1">S2-9</strain>
    </source>
</reference>
<dbReference type="Proteomes" id="UP001177769">
    <property type="component" value="Chromosome"/>
</dbReference>
<organism evidence="1 2">
    <name type="scientific">Paucibacter sediminis</name>
    <dbReference type="NCBI Taxonomy" id="3019553"/>
    <lineage>
        <taxon>Bacteria</taxon>
        <taxon>Pseudomonadati</taxon>
        <taxon>Pseudomonadota</taxon>
        <taxon>Betaproteobacteria</taxon>
        <taxon>Burkholderiales</taxon>
        <taxon>Sphaerotilaceae</taxon>
        <taxon>Roseateles</taxon>
    </lineage>
</organism>
<protein>
    <recommendedName>
        <fullName evidence="3">Type II secretion system protein</fullName>
    </recommendedName>
</protein>
<dbReference type="AlphaFoldDB" id="A0AA95NBI2"/>
<dbReference type="SUPFAM" id="SSF54523">
    <property type="entry name" value="Pili subunits"/>
    <property type="match status" value="1"/>
</dbReference>
<dbReference type="Gene3D" id="3.30.700.10">
    <property type="entry name" value="Glycoprotein, Type 4 Pilin"/>
    <property type="match status" value="1"/>
</dbReference>
<dbReference type="InterPro" id="IPR045584">
    <property type="entry name" value="Pilin-like"/>
</dbReference>
<evidence type="ECO:0008006" key="3">
    <source>
        <dbReference type="Google" id="ProtNLM"/>
    </source>
</evidence>
<keyword evidence="2" id="KW-1185">Reference proteome</keyword>
<name>A0AA95NBI2_9BURK</name>
<evidence type="ECO:0000313" key="2">
    <source>
        <dbReference type="Proteomes" id="UP001177769"/>
    </source>
</evidence>
<accession>A0AA95NBI2</accession>
<sequence length="139" mass="14626">MIELIIVMVLIGALAVIALPRLIDTTDWRLRAFGDQLLAELPAMQRQALTQRRPIVATISGDGIAFAYVGGASLGTLDCPAGTSPCIAEGGTRSFTFNAGNSGRSLSGSNTSLTITVAHGAYSQAYQLEQETGLVFRLP</sequence>
<proteinExistence type="predicted"/>
<dbReference type="EMBL" id="CP116346">
    <property type="protein sequence ID" value="WIT10989.1"/>
    <property type="molecule type" value="Genomic_DNA"/>
</dbReference>